<keyword evidence="1" id="KW-1133">Transmembrane helix</keyword>
<sequence>IYQKAYDLSRVMPIAHSIAQQAVASMLRWIGALYGFQNIILVGGGAYLFKKAIKEAFPKHKILEVKEPLYANVRGFQIAGMNHAPKLFATPAAAAQGGA</sequence>
<dbReference type="InterPro" id="IPR048345">
    <property type="entry name" value="ParM_C"/>
</dbReference>
<evidence type="ECO:0000313" key="3">
    <source>
        <dbReference type="EMBL" id="MBF1164801.1"/>
    </source>
</evidence>
<feature type="non-terminal residue" evidence="3">
    <location>
        <position position="1"/>
    </location>
</feature>
<dbReference type="EMBL" id="JABZMI010000112">
    <property type="protein sequence ID" value="MBF1164801.1"/>
    <property type="molecule type" value="Genomic_DNA"/>
</dbReference>
<dbReference type="AlphaFoldDB" id="A0A930BT37"/>
<keyword evidence="1" id="KW-0472">Membrane</keyword>
<feature type="transmembrane region" description="Helical" evidence="1">
    <location>
        <begin position="29"/>
        <end position="49"/>
    </location>
</feature>
<reference evidence="3" key="1">
    <citation type="submission" date="2020-04" db="EMBL/GenBank/DDBJ databases">
        <title>Deep metagenomics examines the oral microbiome during advanced dental caries in children, revealing novel taxa and co-occurrences with host molecules.</title>
        <authorList>
            <person name="Baker J.L."/>
            <person name="Morton J.T."/>
            <person name="Dinis M."/>
            <person name="Alvarez R."/>
            <person name="Tran N.C."/>
            <person name="Knight R."/>
            <person name="Edlund A."/>
        </authorList>
    </citation>
    <scope>NUCLEOTIDE SEQUENCE</scope>
    <source>
        <strain evidence="3">JCVI_32_bin.24</strain>
    </source>
</reference>
<dbReference type="Proteomes" id="UP000718593">
    <property type="component" value="Unassembled WGS sequence"/>
</dbReference>
<name>A0A930BT37_9RHOO</name>
<proteinExistence type="predicted"/>
<dbReference type="SUPFAM" id="SSF53067">
    <property type="entry name" value="Actin-like ATPase domain"/>
    <property type="match status" value="1"/>
</dbReference>
<comment type="caution">
    <text evidence="3">The sequence shown here is derived from an EMBL/GenBank/DDBJ whole genome shotgun (WGS) entry which is preliminary data.</text>
</comment>
<accession>A0A930BT37</accession>
<evidence type="ECO:0000256" key="1">
    <source>
        <dbReference type="SAM" id="Phobius"/>
    </source>
</evidence>
<gene>
    <name evidence="3" type="ORF">HXL68_07155</name>
</gene>
<keyword evidence="1" id="KW-0812">Transmembrane</keyword>
<organism evidence="3 4">
    <name type="scientific">Dechloromonas agitata</name>
    <dbReference type="NCBI Taxonomy" id="73030"/>
    <lineage>
        <taxon>Bacteria</taxon>
        <taxon>Pseudomonadati</taxon>
        <taxon>Pseudomonadota</taxon>
        <taxon>Betaproteobacteria</taxon>
        <taxon>Rhodocyclales</taxon>
        <taxon>Azonexaceae</taxon>
        <taxon>Dechloromonas</taxon>
    </lineage>
</organism>
<dbReference type="Gene3D" id="3.30.420.40">
    <property type="match status" value="1"/>
</dbReference>
<evidence type="ECO:0000313" key="4">
    <source>
        <dbReference type="Proteomes" id="UP000718593"/>
    </source>
</evidence>
<dbReference type="Pfam" id="PF21523">
    <property type="entry name" value="ParM_N"/>
    <property type="match status" value="1"/>
</dbReference>
<protein>
    <submittedName>
        <fullName evidence="3">PRTRC system protein D</fullName>
    </submittedName>
</protein>
<feature type="domain" description="Plasmid segregation protein ParM C-terminal" evidence="2">
    <location>
        <begin position="8"/>
        <end position="76"/>
    </location>
</feature>
<evidence type="ECO:0000259" key="2">
    <source>
        <dbReference type="Pfam" id="PF21523"/>
    </source>
</evidence>
<dbReference type="InterPro" id="IPR043129">
    <property type="entry name" value="ATPase_NBD"/>
</dbReference>